<dbReference type="CDD" id="cd16450">
    <property type="entry name" value="mRING-C3HGC3_RFWD3"/>
    <property type="match status" value="1"/>
</dbReference>
<feature type="domain" description="RING-type" evidence="17">
    <location>
        <begin position="100"/>
        <end position="146"/>
    </location>
</feature>
<keyword evidence="14" id="KW-0862">Zinc</keyword>
<dbReference type="InterPro" id="IPR015943">
    <property type="entry name" value="WD40/YVTN_repeat-like_dom_sf"/>
</dbReference>
<evidence type="ECO:0000256" key="13">
    <source>
        <dbReference type="ARBA" id="ARBA00034306"/>
    </source>
</evidence>
<evidence type="ECO:0000256" key="9">
    <source>
        <dbReference type="ARBA" id="ARBA00022763"/>
    </source>
</evidence>
<evidence type="ECO:0000256" key="16">
    <source>
        <dbReference type="SAM" id="MobiDB-lite"/>
    </source>
</evidence>
<evidence type="ECO:0000256" key="6">
    <source>
        <dbReference type="ARBA" id="ARBA00022574"/>
    </source>
</evidence>
<evidence type="ECO:0000313" key="18">
    <source>
        <dbReference type="EMBL" id="KAI3923014.1"/>
    </source>
</evidence>
<comment type="pathway">
    <text evidence="3">Protein modification; protein ubiquitination.</text>
</comment>
<evidence type="ECO:0000256" key="8">
    <source>
        <dbReference type="ARBA" id="ARBA00022737"/>
    </source>
</evidence>
<sequence>MDPDYAAFVDGLVVEGTESEEDESETESGSGASETEEEDEEDEEEEGEGEPEVVVPAVPAEVVNVEDSEENCGIKEGETCKASTKETQGDLGSEIDGVCCGICMEPWSSDGDHQVSCLPCGHVYGLACIKRWIQQCRRGPSKCPQCGSKCTVKNIIKLYVSRLVVTDGAQEQKLHTVKAENDFLKMQIAELKEKIKQDKEAWNKERVKRQRVENISLGDAGIRSVRCNSEQLLNGCNLGLIPATGQGYPPCRFKLMDELAVDGGKVFDMDFSHDILLLAQRQHAMDVEHVLTKISLLHPYESERIKLPPGSKVVKDLHISPSGKLALCASLGKKASILSMERNNFVINYELPAPAWSCSWDLDSEHHMYTGLQNGMLLLFDMRQTSGPVESMNGLSSHPIHTIHSLPDNSPLHNGGRSVLTASSIGPCVWKTGIPGERPIVVPGLENQGVCISLAYSPITDDIVASFRPRVHTANDVVATQPSLSPSAPGRGQGVTGSHVLIKRVGGNSYHHIGSTFTCVNSVRLPKSVILNLENRNPLFAYGDESTSGLCLRELPSLFTSQSLNRNQNAILDVKYSGTSERGLLGCVSEDMLQLFYLPRGPDM</sequence>
<dbReference type="SUPFAM" id="SSF57850">
    <property type="entry name" value="RING/U-box"/>
    <property type="match status" value="1"/>
</dbReference>
<comment type="subcellular location">
    <subcellularLocation>
        <location evidence="2">Cytoplasm</location>
    </subcellularLocation>
    <subcellularLocation>
        <location evidence="13">Nucleus</location>
        <location evidence="13">Nuclear body</location>
    </subcellularLocation>
</comment>
<dbReference type="InterPro" id="IPR037381">
    <property type="entry name" value="RFWD3"/>
</dbReference>
<evidence type="ECO:0000256" key="11">
    <source>
        <dbReference type="ARBA" id="ARBA00023204"/>
    </source>
</evidence>
<dbReference type="SUPFAM" id="SSF50978">
    <property type="entry name" value="WD40 repeat-like"/>
    <property type="match status" value="1"/>
</dbReference>
<keyword evidence="15" id="KW-0175">Coiled coil</keyword>
<dbReference type="InterPro" id="IPR013083">
    <property type="entry name" value="Znf_RING/FYVE/PHD"/>
</dbReference>
<dbReference type="Gene3D" id="3.30.40.10">
    <property type="entry name" value="Zinc/RING finger domain, C3HC4 (zinc finger)"/>
    <property type="match status" value="1"/>
</dbReference>
<dbReference type="AlphaFoldDB" id="A0AAD4SVQ4"/>
<evidence type="ECO:0000256" key="10">
    <source>
        <dbReference type="ARBA" id="ARBA00022786"/>
    </source>
</evidence>
<feature type="compositionally biased region" description="Acidic residues" evidence="16">
    <location>
        <begin position="34"/>
        <end position="51"/>
    </location>
</feature>
<keyword evidence="8" id="KW-0677">Repeat</keyword>
<evidence type="ECO:0000313" key="19">
    <source>
        <dbReference type="Proteomes" id="UP001202328"/>
    </source>
</evidence>
<organism evidence="18 19">
    <name type="scientific">Papaver atlanticum</name>
    <dbReference type="NCBI Taxonomy" id="357466"/>
    <lineage>
        <taxon>Eukaryota</taxon>
        <taxon>Viridiplantae</taxon>
        <taxon>Streptophyta</taxon>
        <taxon>Embryophyta</taxon>
        <taxon>Tracheophyta</taxon>
        <taxon>Spermatophyta</taxon>
        <taxon>Magnoliopsida</taxon>
        <taxon>Ranunculales</taxon>
        <taxon>Papaveraceae</taxon>
        <taxon>Papaveroideae</taxon>
        <taxon>Papaver</taxon>
    </lineage>
</organism>
<keyword evidence="19" id="KW-1185">Reference proteome</keyword>
<feature type="coiled-coil region" evidence="15">
    <location>
        <begin position="174"/>
        <end position="201"/>
    </location>
</feature>
<accession>A0AAD4SVQ4</accession>
<dbReference type="GO" id="GO:0016604">
    <property type="term" value="C:nuclear body"/>
    <property type="evidence" value="ECO:0007669"/>
    <property type="project" value="UniProtKB-SubCell"/>
</dbReference>
<dbReference type="SMART" id="SM00184">
    <property type="entry name" value="RING"/>
    <property type="match status" value="1"/>
</dbReference>
<keyword evidence="12" id="KW-0539">Nucleus</keyword>
<dbReference type="GO" id="GO:0005737">
    <property type="term" value="C:cytoplasm"/>
    <property type="evidence" value="ECO:0007669"/>
    <property type="project" value="UniProtKB-SubCell"/>
</dbReference>
<dbReference type="InterPro" id="IPR056527">
    <property type="entry name" value="WD40_RFWD3"/>
</dbReference>
<evidence type="ECO:0000256" key="15">
    <source>
        <dbReference type="SAM" id="Coils"/>
    </source>
</evidence>
<feature type="region of interest" description="Disordered" evidence="16">
    <location>
        <begin position="1"/>
        <end position="56"/>
    </location>
</feature>
<keyword evidence="14" id="KW-0863">Zinc-finger</keyword>
<dbReference type="EMBL" id="JAJJMB010008589">
    <property type="protein sequence ID" value="KAI3923014.1"/>
    <property type="molecule type" value="Genomic_DNA"/>
</dbReference>
<evidence type="ECO:0000256" key="5">
    <source>
        <dbReference type="ARBA" id="ARBA00022490"/>
    </source>
</evidence>
<evidence type="ECO:0000256" key="14">
    <source>
        <dbReference type="PROSITE-ProRule" id="PRU00175"/>
    </source>
</evidence>
<keyword evidence="7" id="KW-0808">Transferase</keyword>
<dbReference type="GO" id="GO:0016567">
    <property type="term" value="P:protein ubiquitination"/>
    <property type="evidence" value="ECO:0007669"/>
    <property type="project" value="InterPro"/>
</dbReference>
<dbReference type="Pfam" id="PF23419">
    <property type="entry name" value="WD40_RFWD3"/>
    <property type="match status" value="1"/>
</dbReference>
<evidence type="ECO:0000256" key="7">
    <source>
        <dbReference type="ARBA" id="ARBA00022679"/>
    </source>
</evidence>
<dbReference type="GO" id="GO:0036297">
    <property type="term" value="P:interstrand cross-link repair"/>
    <property type="evidence" value="ECO:0007669"/>
    <property type="project" value="InterPro"/>
</dbReference>
<dbReference type="PANTHER" id="PTHR16047">
    <property type="entry name" value="RFWD3 PROTEIN"/>
    <property type="match status" value="1"/>
</dbReference>
<comment type="catalytic activity">
    <reaction evidence="1">
        <text>S-ubiquitinyl-[E2 ubiquitin-conjugating enzyme]-L-cysteine + [acceptor protein]-L-lysine = [E2 ubiquitin-conjugating enzyme]-L-cysteine + N(6)-ubiquitinyl-[acceptor protein]-L-lysine.</text>
        <dbReference type="EC" id="2.3.2.27"/>
    </reaction>
</comment>
<dbReference type="GO" id="GO:0008270">
    <property type="term" value="F:zinc ion binding"/>
    <property type="evidence" value="ECO:0007669"/>
    <property type="project" value="UniProtKB-KW"/>
</dbReference>
<evidence type="ECO:0000256" key="3">
    <source>
        <dbReference type="ARBA" id="ARBA00004906"/>
    </source>
</evidence>
<dbReference type="PANTHER" id="PTHR16047:SF7">
    <property type="entry name" value="E3 UBIQUITIN-PROTEIN LIGASE RFWD3"/>
    <property type="match status" value="1"/>
</dbReference>
<evidence type="ECO:0000256" key="4">
    <source>
        <dbReference type="ARBA" id="ARBA00012483"/>
    </source>
</evidence>
<dbReference type="GO" id="GO:0061630">
    <property type="term" value="F:ubiquitin protein ligase activity"/>
    <property type="evidence" value="ECO:0007669"/>
    <property type="project" value="UniProtKB-EC"/>
</dbReference>
<keyword evidence="9" id="KW-0227">DNA damage</keyword>
<dbReference type="InterPro" id="IPR036322">
    <property type="entry name" value="WD40_repeat_dom_sf"/>
</dbReference>
<proteinExistence type="predicted"/>
<dbReference type="PROSITE" id="PS50089">
    <property type="entry name" value="ZF_RING_2"/>
    <property type="match status" value="1"/>
</dbReference>
<gene>
    <name evidence="18" type="ORF">MKW98_013548</name>
</gene>
<dbReference type="Gene3D" id="2.130.10.10">
    <property type="entry name" value="YVTN repeat-like/Quinoprotein amine dehydrogenase"/>
    <property type="match status" value="1"/>
</dbReference>
<protein>
    <recommendedName>
        <fullName evidence="4">RING-type E3 ubiquitin transferase</fullName>
        <ecNumber evidence="4">2.3.2.27</ecNumber>
    </recommendedName>
</protein>
<keyword evidence="6" id="KW-0853">WD repeat</keyword>
<dbReference type="InterPro" id="IPR001841">
    <property type="entry name" value="Znf_RING"/>
</dbReference>
<dbReference type="Proteomes" id="UP001202328">
    <property type="component" value="Unassembled WGS sequence"/>
</dbReference>
<dbReference type="EC" id="2.3.2.27" evidence="4"/>
<name>A0AAD4SVQ4_9MAGN</name>
<evidence type="ECO:0000256" key="12">
    <source>
        <dbReference type="ARBA" id="ARBA00023242"/>
    </source>
</evidence>
<keyword evidence="14" id="KW-0479">Metal-binding</keyword>
<keyword evidence="10" id="KW-0833">Ubl conjugation pathway</keyword>
<evidence type="ECO:0000259" key="17">
    <source>
        <dbReference type="PROSITE" id="PS50089"/>
    </source>
</evidence>
<keyword evidence="11" id="KW-0234">DNA repair</keyword>
<evidence type="ECO:0000256" key="2">
    <source>
        <dbReference type="ARBA" id="ARBA00004496"/>
    </source>
</evidence>
<evidence type="ECO:0000256" key="1">
    <source>
        <dbReference type="ARBA" id="ARBA00000900"/>
    </source>
</evidence>
<comment type="caution">
    <text evidence="18">The sequence shown here is derived from an EMBL/GenBank/DDBJ whole genome shotgun (WGS) entry which is preliminary data.</text>
</comment>
<feature type="compositionally biased region" description="Acidic residues" evidence="16">
    <location>
        <begin position="17"/>
        <end position="26"/>
    </location>
</feature>
<keyword evidence="5" id="KW-0963">Cytoplasm</keyword>
<reference evidence="18" key="1">
    <citation type="submission" date="2022-04" db="EMBL/GenBank/DDBJ databases">
        <title>A functionally conserved STORR gene fusion in Papaver species that diverged 16.8 million years ago.</title>
        <authorList>
            <person name="Catania T."/>
        </authorList>
    </citation>
    <scope>NUCLEOTIDE SEQUENCE</scope>
    <source>
        <strain evidence="18">S-188037</strain>
    </source>
</reference>